<comment type="caution">
    <text evidence="1">The sequence shown here is derived from an EMBL/GenBank/DDBJ whole genome shotgun (WGS) entry which is preliminary data.</text>
</comment>
<evidence type="ECO:0000313" key="1">
    <source>
        <dbReference type="EMBL" id="KAH3827335.1"/>
    </source>
</evidence>
<keyword evidence="2" id="KW-1185">Reference proteome</keyword>
<dbReference type="AlphaFoldDB" id="A0A9D4H2F2"/>
<dbReference type="Proteomes" id="UP000828390">
    <property type="component" value="Unassembled WGS sequence"/>
</dbReference>
<proteinExistence type="predicted"/>
<gene>
    <name evidence="1" type="ORF">DPMN_129267</name>
</gene>
<reference evidence="1" key="1">
    <citation type="journal article" date="2019" name="bioRxiv">
        <title>The Genome of the Zebra Mussel, Dreissena polymorpha: A Resource for Invasive Species Research.</title>
        <authorList>
            <person name="McCartney M.A."/>
            <person name="Auch B."/>
            <person name="Kono T."/>
            <person name="Mallez S."/>
            <person name="Zhang Y."/>
            <person name="Obille A."/>
            <person name="Becker A."/>
            <person name="Abrahante J.E."/>
            <person name="Garbe J."/>
            <person name="Badalamenti J.P."/>
            <person name="Herman A."/>
            <person name="Mangelson H."/>
            <person name="Liachko I."/>
            <person name="Sullivan S."/>
            <person name="Sone E.D."/>
            <person name="Koren S."/>
            <person name="Silverstein K.A.T."/>
            <person name="Beckman K.B."/>
            <person name="Gohl D.M."/>
        </authorList>
    </citation>
    <scope>NUCLEOTIDE SEQUENCE</scope>
    <source>
        <strain evidence="1">Duluth1</strain>
        <tissue evidence="1">Whole animal</tissue>
    </source>
</reference>
<accession>A0A9D4H2F2</accession>
<dbReference type="EMBL" id="JAIWYP010000005">
    <property type="protein sequence ID" value="KAH3827335.1"/>
    <property type="molecule type" value="Genomic_DNA"/>
</dbReference>
<reference evidence="1" key="2">
    <citation type="submission" date="2020-11" db="EMBL/GenBank/DDBJ databases">
        <authorList>
            <person name="McCartney M.A."/>
            <person name="Auch B."/>
            <person name="Kono T."/>
            <person name="Mallez S."/>
            <person name="Becker A."/>
            <person name="Gohl D.M."/>
            <person name="Silverstein K.A.T."/>
            <person name="Koren S."/>
            <person name="Bechman K.B."/>
            <person name="Herman A."/>
            <person name="Abrahante J.E."/>
            <person name="Garbe J."/>
        </authorList>
    </citation>
    <scope>NUCLEOTIDE SEQUENCE</scope>
    <source>
        <strain evidence="1">Duluth1</strain>
        <tissue evidence="1">Whole animal</tissue>
    </source>
</reference>
<protein>
    <submittedName>
        <fullName evidence="1">Uncharacterized protein</fullName>
    </submittedName>
</protein>
<organism evidence="1 2">
    <name type="scientific">Dreissena polymorpha</name>
    <name type="common">Zebra mussel</name>
    <name type="synonym">Mytilus polymorpha</name>
    <dbReference type="NCBI Taxonomy" id="45954"/>
    <lineage>
        <taxon>Eukaryota</taxon>
        <taxon>Metazoa</taxon>
        <taxon>Spiralia</taxon>
        <taxon>Lophotrochozoa</taxon>
        <taxon>Mollusca</taxon>
        <taxon>Bivalvia</taxon>
        <taxon>Autobranchia</taxon>
        <taxon>Heteroconchia</taxon>
        <taxon>Euheterodonta</taxon>
        <taxon>Imparidentia</taxon>
        <taxon>Neoheterodontei</taxon>
        <taxon>Myida</taxon>
        <taxon>Dreissenoidea</taxon>
        <taxon>Dreissenidae</taxon>
        <taxon>Dreissena</taxon>
    </lineage>
</organism>
<sequence>MTKKNAPPLGGHVFQATGTIFELVQDVIGTNLLTRFHDDRTINVATKVLTRKNATPPWRPYRTINVASRVKNAPPLCSHVFFQANVTMFKLIQDIIKSNLLANFREDWTINVASRVLTRQMLTPYNGRRTKGDHKSSP</sequence>
<name>A0A9D4H2F2_DREPO</name>
<evidence type="ECO:0000313" key="2">
    <source>
        <dbReference type="Proteomes" id="UP000828390"/>
    </source>
</evidence>